<dbReference type="Pfam" id="PF07715">
    <property type="entry name" value="Plug"/>
    <property type="match status" value="1"/>
</dbReference>
<comment type="caution">
    <text evidence="10">The sequence shown here is derived from an EMBL/GenBank/DDBJ whole genome shotgun (WGS) entry which is preliminary data.</text>
</comment>
<dbReference type="EMBL" id="MPPL01000001">
    <property type="protein sequence ID" value="OKS85704.1"/>
    <property type="molecule type" value="Genomic_DNA"/>
</dbReference>
<sequence>MQIFTLSYRRRLIKTLLVMKLITLLIILACFKVSASVYAQTITLKEKNAPLTKVFKQIEQQSGYSFFYKNEMLKQMQKVSITVQNASLTDVLEKCFSNQTLTYEVIDNTIIVKTKEKPVVQKVKILFTSPILIKGRVTDTAGRALPGALIKVKGTDKAVTANDDGEFEITGVDEKAILVITYVGYITTEVPVNENTALAIMLQPDIALLNVVKIVSTGYQSIPKERATGSFAQPTKQIYDVRVAPDVISKLSGITSGLVFNANTTNTLSGKTDINIRGQSTIFANSQPLIVVDNFAYSGDISSINPNDVEDVTILKDAAAASIWGVRAGNGVIVIRTKRGSRNKAPQISFNANITVAQKPDLKYDPNYIASTDFIEVEKFLFTKGKYDGFLNNPYTAVSPVVELLAAKRAGQIGQNEADLQIGALANNDVRDDISKYFYKKAVNQQYALAISGGSDKSSYYFSTGYDKSLQNLKNNSSDRLTINSRNTFYMLKGLELTADINYIKSSRRQDNIVTQLITGGNYSAIYPYAKFADTQGNPLSIVKQYKKSFVDAAPASGYLDWSFYPLKELGLQDNTVQYSDIRLSPSLKYNIIKGLNAEVKYQYENYSTDTRNLQGQETFYTRNLINQYAEFTDNRVTGYNIPLGGILFQGNTRMASYNIRGQVNYSASWAKHELSILAGYEQSQAVTSGSSSILYGYNDDTGSFTNVNFATNYPQNPLGNYGPVSNSAGTSRITDRVRSKFANAAYTYNRRYTISASGRIDGSNYFGVDANLKSVPLWSVGAKWNIAEEGFYHLAWLPTLQLRTSYGYNGNLNRSIAGVTTFRSASNSSWTNFPYATVSNFGNPDLTWEKSAITNIGVDFGTKAGRLSGSLEYFSRKGTNLIGDKSMAPSSGLTVFRGNYADMVAKGFDIQLTSKNLDGPVKWSTTLLGSHAVERVSRYDAPILAALAVNANGTGNSISPFQGYPVYSIWSYKWAGLDPANGDPQGYDANGNISKDYAILTSPDSLKRLVYSGSARPTYFGGISNTFSYRNFTLSVNVSYKFGYYFRRGSISYTTLFNNWTGQNKEIAQRWQSPGDEKITNVPSMVYPGDYNRDAFYNFSKVTVEKADHIRLQDISLSYELSKQKIHKLPFEHISIYGYANNLAILWRANKLGLDPDYPTGYPTPKTFALGIKGSF</sequence>
<evidence type="ECO:0000256" key="7">
    <source>
        <dbReference type="PROSITE-ProRule" id="PRU01360"/>
    </source>
</evidence>
<dbReference type="Pfam" id="PF07660">
    <property type="entry name" value="STN"/>
    <property type="match status" value="1"/>
</dbReference>
<evidence type="ECO:0000256" key="4">
    <source>
        <dbReference type="ARBA" id="ARBA00022692"/>
    </source>
</evidence>
<evidence type="ECO:0000259" key="9">
    <source>
        <dbReference type="Pfam" id="PF07715"/>
    </source>
</evidence>
<evidence type="ECO:0000256" key="6">
    <source>
        <dbReference type="ARBA" id="ARBA00023237"/>
    </source>
</evidence>
<comment type="subcellular location">
    <subcellularLocation>
        <location evidence="1 7">Cell outer membrane</location>
        <topology evidence="1 7">Multi-pass membrane protein</topology>
    </subcellularLocation>
</comment>
<comment type="similarity">
    <text evidence="7">Belongs to the TonB-dependent receptor family.</text>
</comment>
<dbReference type="InterPro" id="IPR023996">
    <property type="entry name" value="TonB-dep_OMP_SusC/RagA"/>
</dbReference>
<evidence type="ECO:0000256" key="1">
    <source>
        <dbReference type="ARBA" id="ARBA00004571"/>
    </source>
</evidence>
<dbReference type="InterPro" id="IPR008969">
    <property type="entry name" value="CarboxyPept-like_regulatory"/>
</dbReference>
<dbReference type="Gene3D" id="2.60.40.1120">
    <property type="entry name" value="Carboxypeptidase-like, regulatory domain"/>
    <property type="match status" value="1"/>
</dbReference>
<dbReference type="GO" id="GO:0009279">
    <property type="term" value="C:cell outer membrane"/>
    <property type="evidence" value="ECO:0007669"/>
    <property type="project" value="UniProtKB-SubCell"/>
</dbReference>
<dbReference type="Pfam" id="PF13715">
    <property type="entry name" value="CarbopepD_reg_2"/>
    <property type="match status" value="1"/>
</dbReference>
<feature type="domain" description="Secretin/TonB short N-terminal" evidence="8">
    <location>
        <begin position="64"/>
        <end position="114"/>
    </location>
</feature>
<dbReference type="Gene3D" id="2.40.170.20">
    <property type="entry name" value="TonB-dependent receptor, beta-barrel domain"/>
    <property type="match status" value="1"/>
</dbReference>
<dbReference type="PROSITE" id="PS52016">
    <property type="entry name" value="TONB_DEPENDENT_REC_3"/>
    <property type="match status" value="1"/>
</dbReference>
<evidence type="ECO:0000256" key="3">
    <source>
        <dbReference type="ARBA" id="ARBA00022452"/>
    </source>
</evidence>
<proteinExistence type="inferred from homology"/>
<name>A0A1Q5ZVA0_9SPHI</name>
<dbReference type="Proteomes" id="UP000186720">
    <property type="component" value="Unassembled WGS sequence"/>
</dbReference>
<keyword evidence="2 7" id="KW-0813">Transport</keyword>
<dbReference type="SUPFAM" id="SSF56935">
    <property type="entry name" value="Porins"/>
    <property type="match status" value="1"/>
</dbReference>
<keyword evidence="5 7" id="KW-0472">Membrane</keyword>
<keyword evidence="6 7" id="KW-0998">Cell outer membrane</keyword>
<dbReference type="InterPro" id="IPR039426">
    <property type="entry name" value="TonB-dep_rcpt-like"/>
</dbReference>
<dbReference type="AlphaFoldDB" id="A0A1Q5ZVA0"/>
<dbReference type="Gene3D" id="3.55.50.30">
    <property type="match status" value="1"/>
</dbReference>
<keyword evidence="3 7" id="KW-1134">Transmembrane beta strand</keyword>
<dbReference type="InterPro" id="IPR023997">
    <property type="entry name" value="TonB-dep_OMP_SusC/RagA_CS"/>
</dbReference>
<feature type="domain" description="TonB-dependent receptor plug" evidence="9">
    <location>
        <begin position="246"/>
        <end position="332"/>
    </location>
</feature>
<keyword evidence="4 7" id="KW-0812">Transmembrane</keyword>
<organism evidence="10 11">
    <name type="scientific">Mucilaginibacter polytrichastri</name>
    <dbReference type="NCBI Taxonomy" id="1302689"/>
    <lineage>
        <taxon>Bacteria</taxon>
        <taxon>Pseudomonadati</taxon>
        <taxon>Bacteroidota</taxon>
        <taxon>Sphingobacteriia</taxon>
        <taxon>Sphingobacteriales</taxon>
        <taxon>Sphingobacteriaceae</taxon>
        <taxon>Mucilaginibacter</taxon>
    </lineage>
</organism>
<dbReference type="NCBIfam" id="TIGR04056">
    <property type="entry name" value="OMP_RagA_SusC"/>
    <property type="match status" value="1"/>
</dbReference>
<dbReference type="OrthoDB" id="9768177at2"/>
<dbReference type="InterPro" id="IPR011662">
    <property type="entry name" value="Secretin/TonB_short_N"/>
</dbReference>
<keyword evidence="11" id="KW-1185">Reference proteome</keyword>
<evidence type="ECO:0000259" key="8">
    <source>
        <dbReference type="Pfam" id="PF07660"/>
    </source>
</evidence>
<dbReference type="NCBIfam" id="TIGR04057">
    <property type="entry name" value="SusC_RagA_signa"/>
    <property type="match status" value="1"/>
</dbReference>
<reference evidence="10 11" key="1">
    <citation type="submission" date="2016-11" db="EMBL/GenBank/DDBJ databases">
        <title>Whole Genome Sequencing of Mucilaginibacter polytrichastri RG4-7(T) isolated from the moss sample.</title>
        <authorList>
            <person name="Li Y."/>
        </authorList>
    </citation>
    <scope>NUCLEOTIDE SEQUENCE [LARGE SCALE GENOMIC DNA]</scope>
    <source>
        <strain evidence="10 11">RG4-7</strain>
    </source>
</reference>
<evidence type="ECO:0000313" key="11">
    <source>
        <dbReference type="Proteomes" id="UP000186720"/>
    </source>
</evidence>
<evidence type="ECO:0000256" key="5">
    <source>
        <dbReference type="ARBA" id="ARBA00023136"/>
    </source>
</evidence>
<dbReference type="InterPro" id="IPR037066">
    <property type="entry name" value="Plug_dom_sf"/>
</dbReference>
<evidence type="ECO:0000313" key="10">
    <source>
        <dbReference type="EMBL" id="OKS85704.1"/>
    </source>
</evidence>
<dbReference type="STRING" id="1302689.RG47T_1150"/>
<dbReference type="Gene3D" id="2.170.130.10">
    <property type="entry name" value="TonB-dependent receptor, plug domain"/>
    <property type="match status" value="1"/>
</dbReference>
<dbReference type="InterPro" id="IPR036942">
    <property type="entry name" value="Beta-barrel_TonB_sf"/>
</dbReference>
<gene>
    <name evidence="10" type="ORF">RG47T_1150</name>
</gene>
<evidence type="ECO:0008006" key="12">
    <source>
        <dbReference type="Google" id="ProtNLM"/>
    </source>
</evidence>
<dbReference type="SUPFAM" id="SSF49464">
    <property type="entry name" value="Carboxypeptidase regulatory domain-like"/>
    <property type="match status" value="1"/>
</dbReference>
<accession>A0A1Q5ZVA0</accession>
<protein>
    <recommendedName>
        <fullName evidence="12">Secretin/TonB short N-terminal domain-containing protein</fullName>
    </recommendedName>
</protein>
<dbReference type="InterPro" id="IPR012910">
    <property type="entry name" value="Plug_dom"/>
</dbReference>
<evidence type="ECO:0000256" key="2">
    <source>
        <dbReference type="ARBA" id="ARBA00022448"/>
    </source>
</evidence>